<keyword evidence="6" id="KW-0653">Protein transport</keyword>
<dbReference type="SMART" id="SM00913">
    <property type="entry name" value="IBN_N"/>
    <property type="match status" value="1"/>
</dbReference>
<dbReference type="Gene3D" id="1.25.10.10">
    <property type="entry name" value="Leucine-rich Repeat Variant"/>
    <property type="match status" value="1"/>
</dbReference>
<comment type="subcellular location">
    <subcellularLocation>
        <location evidence="2">Cytoplasm</location>
    </subcellularLocation>
    <subcellularLocation>
        <location evidence="1">Nucleus</location>
    </subcellularLocation>
</comment>
<dbReference type="PROSITE" id="PS50166">
    <property type="entry name" value="IMPORTIN_B_NT"/>
    <property type="match status" value="1"/>
</dbReference>
<organism evidence="10 11">
    <name type="scientific">Ameiurus melas</name>
    <name type="common">Black bullhead</name>
    <name type="synonym">Silurus melas</name>
    <dbReference type="NCBI Taxonomy" id="219545"/>
    <lineage>
        <taxon>Eukaryota</taxon>
        <taxon>Metazoa</taxon>
        <taxon>Chordata</taxon>
        <taxon>Craniata</taxon>
        <taxon>Vertebrata</taxon>
        <taxon>Euteleostomi</taxon>
        <taxon>Actinopterygii</taxon>
        <taxon>Neopterygii</taxon>
        <taxon>Teleostei</taxon>
        <taxon>Ostariophysi</taxon>
        <taxon>Siluriformes</taxon>
        <taxon>Ictaluridae</taxon>
        <taxon>Ameiurus</taxon>
    </lineage>
</organism>
<proteinExistence type="predicted"/>
<dbReference type="InterPro" id="IPR040122">
    <property type="entry name" value="Importin_beta"/>
</dbReference>
<evidence type="ECO:0000259" key="9">
    <source>
        <dbReference type="PROSITE" id="PS50166"/>
    </source>
</evidence>
<evidence type="ECO:0000256" key="2">
    <source>
        <dbReference type="ARBA" id="ARBA00004496"/>
    </source>
</evidence>
<dbReference type="InterPro" id="IPR000357">
    <property type="entry name" value="HEAT"/>
</dbReference>
<keyword evidence="5" id="KW-0677">Repeat</keyword>
<dbReference type="Proteomes" id="UP000593565">
    <property type="component" value="Unassembled WGS sequence"/>
</dbReference>
<evidence type="ECO:0000313" key="11">
    <source>
        <dbReference type="Proteomes" id="UP000593565"/>
    </source>
</evidence>
<keyword evidence="3" id="KW-0813">Transport</keyword>
<keyword evidence="4" id="KW-0963">Cytoplasm</keyword>
<dbReference type="SUPFAM" id="SSF48371">
    <property type="entry name" value="ARM repeat"/>
    <property type="match status" value="1"/>
</dbReference>
<dbReference type="PANTHER" id="PTHR10527">
    <property type="entry name" value="IMPORTIN BETA"/>
    <property type="match status" value="1"/>
</dbReference>
<dbReference type="EMBL" id="JAAGNN010000006">
    <property type="protein sequence ID" value="KAF4087624.1"/>
    <property type="molecule type" value="Genomic_DNA"/>
</dbReference>
<dbReference type="InterPro" id="IPR011989">
    <property type="entry name" value="ARM-like"/>
</dbReference>
<evidence type="ECO:0000256" key="5">
    <source>
        <dbReference type="ARBA" id="ARBA00022737"/>
    </source>
</evidence>
<evidence type="ECO:0000256" key="6">
    <source>
        <dbReference type="ARBA" id="ARBA00022927"/>
    </source>
</evidence>
<dbReference type="AlphaFoldDB" id="A0A7J6AXP5"/>
<evidence type="ECO:0000256" key="3">
    <source>
        <dbReference type="ARBA" id="ARBA00022448"/>
    </source>
</evidence>
<dbReference type="InterPro" id="IPR001494">
    <property type="entry name" value="Importin-beta_N"/>
</dbReference>
<dbReference type="InterPro" id="IPR057672">
    <property type="entry name" value="TPR_IPO4/5"/>
</dbReference>
<evidence type="ECO:0000256" key="7">
    <source>
        <dbReference type="ARBA" id="ARBA00023242"/>
    </source>
</evidence>
<keyword evidence="7" id="KW-0539">Nucleus</keyword>
<accession>A0A7J6AXP5</accession>
<reference evidence="10 11" key="1">
    <citation type="submission" date="2020-02" db="EMBL/GenBank/DDBJ databases">
        <title>A chromosome-scale genome assembly of the black bullhead catfish (Ameiurus melas).</title>
        <authorList>
            <person name="Wen M."/>
            <person name="Zham M."/>
            <person name="Cabau C."/>
            <person name="Klopp C."/>
            <person name="Donnadieu C."/>
            <person name="Roques C."/>
            <person name="Bouchez O."/>
            <person name="Lampietro C."/>
            <person name="Jouanno E."/>
            <person name="Herpin A."/>
            <person name="Louis A."/>
            <person name="Berthelot C."/>
            <person name="Parey E."/>
            <person name="Roest-Crollius H."/>
            <person name="Braasch I."/>
            <person name="Postlethwait J."/>
            <person name="Robinson-Rechavi M."/>
            <person name="Echchiki A."/>
            <person name="Begum T."/>
            <person name="Montfort J."/>
            <person name="Schartl M."/>
            <person name="Bobe J."/>
            <person name="Guiguen Y."/>
        </authorList>
    </citation>
    <scope>NUCLEOTIDE SEQUENCE [LARGE SCALE GENOMIC DNA]</scope>
    <source>
        <strain evidence="10">M_S1</strain>
        <tissue evidence="10">Blood</tissue>
    </source>
</reference>
<feature type="domain" description="Importin N-terminal" evidence="9">
    <location>
        <begin position="23"/>
        <end position="89"/>
    </location>
</feature>
<dbReference type="GO" id="GO:0005737">
    <property type="term" value="C:cytoplasm"/>
    <property type="evidence" value="ECO:0007669"/>
    <property type="project" value="UniProtKB-SubCell"/>
</dbReference>
<feature type="region of interest" description="Disordered" evidence="8">
    <location>
        <begin position="301"/>
        <end position="323"/>
    </location>
</feature>
<gene>
    <name evidence="10" type="ORF">AMELA_G00072680</name>
</gene>
<dbReference type="Pfam" id="PF25780">
    <property type="entry name" value="TPR_IPO5"/>
    <property type="match status" value="1"/>
</dbReference>
<evidence type="ECO:0000313" key="10">
    <source>
        <dbReference type="EMBL" id="KAF4087624.1"/>
    </source>
</evidence>
<keyword evidence="11" id="KW-1185">Reference proteome</keyword>
<evidence type="ECO:0000256" key="8">
    <source>
        <dbReference type="SAM" id="MobiDB-lite"/>
    </source>
</evidence>
<comment type="caution">
    <text evidence="10">The sequence shown here is derived from an EMBL/GenBank/DDBJ whole genome shotgun (WGS) entry which is preliminary data.</text>
</comment>
<dbReference type="GO" id="GO:0006606">
    <property type="term" value="P:protein import into nucleus"/>
    <property type="evidence" value="ECO:0007669"/>
    <property type="project" value="InterPro"/>
</dbReference>
<protein>
    <recommendedName>
        <fullName evidence="9">Importin N-terminal domain-containing protein</fullName>
    </recommendedName>
</protein>
<evidence type="ECO:0000256" key="4">
    <source>
        <dbReference type="ARBA" id="ARBA00022490"/>
    </source>
</evidence>
<evidence type="ECO:0000256" key="1">
    <source>
        <dbReference type="ARBA" id="ARBA00004123"/>
    </source>
</evidence>
<dbReference type="GO" id="GO:0031267">
    <property type="term" value="F:small GTPase binding"/>
    <property type="evidence" value="ECO:0007669"/>
    <property type="project" value="InterPro"/>
</dbReference>
<dbReference type="Pfam" id="PF02985">
    <property type="entry name" value="HEAT"/>
    <property type="match status" value="1"/>
</dbReference>
<feature type="compositionally biased region" description="Acidic residues" evidence="8">
    <location>
        <begin position="305"/>
        <end position="319"/>
    </location>
</feature>
<dbReference type="GO" id="GO:0005634">
    <property type="term" value="C:nucleus"/>
    <property type="evidence" value="ECO:0007669"/>
    <property type="project" value="UniProtKB-SubCell"/>
</dbReference>
<dbReference type="Pfam" id="PF03810">
    <property type="entry name" value="IBN_N"/>
    <property type="match status" value="1"/>
</dbReference>
<dbReference type="InterPro" id="IPR016024">
    <property type="entry name" value="ARM-type_fold"/>
</dbReference>
<sequence>MCEELEHILSQLTLPDNAEIQKATAQLKQAFKAPDVIPALCEVMTGSTDPQIRQSAAVMLRMRVRKHWKKITPEHRDRLKEVVLQAFHHETEHTVRYSLSQLSAVMVKHETPDRWPALFMLLTESTNSNNPQDRQVGLLLLSKVVESNPEPFKPHYKQLLQLFGIVLQDVTNTTALYYCILTLTAITPYTGTEEMNLMRSLIPKLLIALKHLIQADQDQASEAMEVFDELMESEVAVVVPHIAEIVRFCLEVSADVSLSNSLRVKTLSCIALLIRFKSKAVLKQKLLAPILQVVFPILSATPPPGEDDPEDEENAEGDGDSQSPKHFAAQVIDTMALHMPPEKLFNQLMPLTQACLASENAYERKGGVMCLAVLAEGCADHIRTKMLSSLLETVCRSLSDSNQIVRSAGLFALGQFSEYLQPEISKYHAELMPLLLGYLSSLNEVQYRPHHQSFLCPGELPGEPG</sequence>
<name>A0A7J6AXP5_AMEME</name>